<evidence type="ECO:0008006" key="3">
    <source>
        <dbReference type="Google" id="ProtNLM"/>
    </source>
</evidence>
<reference evidence="1 2" key="1">
    <citation type="journal article" date="2022" name="bioRxiv">
        <title>Genomics of Preaxostyla Flagellates Illuminates Evolutionary Transitions and the Path Towards Mitochondrial Loss.</title>
        <authorList>
            <person name="Novak L.V.F."/>
            <person name="Treitli S.C."/>
            <person name="Pyrih J."/>
            <person name="Halakuc P."/>
            <person name="Pipaliya S.V."/>
            <person name="Vacek V."/>
            <person name="Brzon O."/>
            <person name="Soukal P."/>
            <person name="Eme L."/>
            <person name="Dacks J.B."/>
            <person name="Karnkowska A."/>
            <person name="Elias M."/>
            <person name="Hampl V."/>
        </authorList>
    </citation>
    <scope>NUCLEOTIDE SEQUENCE [LARGE SCALE GENOMIC DNA]</scope>
    <source>
        <strain evidence="1">NAU3</strain>
        <tissue evidence="1">Gut</tissue>
    </source>
</reference>
<evidence type="ECO:0000313" key="2">
    <source>
        <dbReference type="Proteomes" id="UP001281761"/>
    </source>
</evidence>
<comment type="caution">
    <text evidence="1">The sequence shown here is derived from an EMBL/GenBank/DDBJ whole genome shotgun (WGS) entry which is preliminary data.</text>
</comment>
<protein>
    <recommendedName>
        <fullName evidence="3">Right handed beta helix domain-containing protein</fullName>
    </recommendedName>
</protein>
<keyword evidence="2" id="KW-1185">Reference proteome</keyword>
<dbReference type="SUPFAM" id="SSF51126">
    <property type="entry name" value="Pectin lyase-like"/>
    <property type="match status" value="1"/>
</dbReference>
<gene>
    <name evidence="1" type="ORF">BLNAU_5162</name>
</gene>
<dbReference type="Proteomes" id="UP001281761">
    <property type="component" value="Unassembled WGS sequence"/>
</dbReference>
<dbReference type="EMBL" id="JARBJD010000026">
    <property type="protein sequence ID" value="KAK2959965.1"/>
    <property type="molecule type" value="Genomic_DNA"/>
</dbReference>
<accession>A0ABQ9Y894</accession>
<evidence type="ECO:0000313" key="1">
    <source>
        <dbReference type="EMBL" id="KAK2959965.1"/>
    </source>
</evidence>
<name>A0ABQ9Y894_9EUKA</name>
<proteinExistence type="predicted"/>
<organism evidence="1 2">
    <name type="scientific">Blattamonas nauphoetae</name>
    <dbReference type="NCBI Taxonomy" id="2049346"/>
    <lineage>
        <taxon>Eukaryota</taxon>
        <taxon>Metamonada</taxon>
        <taxon>Preaxostyla</taxon>
        <taxon>Oxymonadida</taxon>
        <taxon>Blattamonas</taxon>
    </lineage>
</organism>
<dbReference type="Gene3D" id="2.160.20.10">
    <property type="entry name" value="Single-stranded right-handed beta-helix, Pectin lyase-like"/>
    <property type="match status" value="1"/>
</dbReference>
<dbReference type="InterPro" id="IPR011050">
    <property type="entry name" value="Pectin_lyase_fold/virulence"/>
</dbReference>
<dbReference type="InterPro" id="IPR012334">
    <property type="entry name" value="Pectin_lyas_fold"/>
</dbReference>
<sequence length="449" mass="49325">MTLFTHTSVGDTITASHLTLEDCSADAHGGGLNAHSYFGSLSIEDCDFINCRFTETESMEGMGGGLLANANTSTITVTGCQFIDCASNSLGGAMLGFAGGFKMSDCRVERCHTTSTGAVCLLPFADSPTGFKMSNVDISFLQKERHDEGCFVTIKFFYAHEWSSTTYRQRVFNGAKGCINAKSTEERPPVAGFEPCSPITLTNTLFVGNTVSDNPTYFAMMEAMKDAVQFADFVIEDTQMANPTDISINNCWTTTTPNSVGMYSLEMDEFYSYTYTRQFKDAFLKMGPYLTAKVEASADVVSRRIDVIVKGKVPLESQIYEMKLTEADGSNEMTGHLKFMNGVGSLLPSSKLDLKLSTTYTVTRTSINLSPQPNRVPQHMSAMHLIRAGLNQIRQTQTFKRLLMLFGKDKYSVTQAAEGFFDQCHKMESISAAANTAGQGCYRRREDGL</sequence>